<gene>
    <name evidence="10" type="primary">LOC111462890</name>
</gene>
<comment type="similarity">
    <text evidence="2 5">Belongs to the GRF family.</text>
</comment>
<dbReference type="PROSITE" id="PS51667">
    <property type="entry name" value="WRC"/>
    <property type="match status" value="1"/>
</dbReference>
<protein>
    <recommendedName>
        <fullName evidence="5">Growth-regulating factor</fullName>
    </recommendedName>
</protein>
<dbReference type="InterPro" id="IPR014977">
    <property type="entry name" value="WRC_dom"/>
</dbReference>
<feature type="region of interest" description="Disordered" evidence="6">
    <location>
        <begin position="269"/>
        <end position="293"/>
    </location>
</feature>
<feature type="compositionally biased region" description="Low complexity" evidence="6">
    <location>
        <begin position="602"/>
        <end position="613"/>
    </location>
</feature>
<dbReference type="GO" id="GO:0005634">
    <property type="term" value="C:nucleus"/>
    <property type="evidence" value="ECO:0007669"/>
    <property type="project" value="UniProtKB-SubCell"/>
</dbReference>
<feature type="short sequence motif" description="Bipartite nuclear localization signal" evidence="4">
    <location>
        <begin position="272"/>
        <end position="279"/>
    </location>
</feature>
<proteinExistence type="inferred from homology"/>
<evidence type="ECO:0000256" key="3">
    <source>
        <dbReference type="ARBA" id="ARBA00023242"/>
    </source>
</evidence>
<evidence type="ECO:0000313" key="10">
    <source>
        <dbReference type="RefSeq" id="XP_022962461.1"/>
    </source>
</evidence>
<name>A0A6J1HD91_CUCMO</name>
<feature type="domain" description="WRC" evidence="8">
    <location>
        <begin position="239"/>
        <end position="283"/>
    </location>
</feature>
<dbReference type="InterPro" id="IPR031137">
    <property type="entry name" value="GRF"/>
</dbReference>
<feature type="compositionally biased region" description="Polar residues" evidence="6">
    <location>
        <begin position="629"/>
        <end position="645"/>
    </location>
</feature>
<dbReference type="Pfam" id="PF08880">
    <property type="entry name" value="QLQ"/>
    <property type="match status" value="1"/>
</dbReference>
<keyword evidence="9" id="KW-1185">Reference proteome</keyword>
<keyword evidence="5" id="KW-0010">Activator</keyword>
<dbReference type="GO" id="GO:0099402">
    <property type="term" value="P:plant organ development"/>
    <property type="evidence" value="ECO:0007669"/>
    <property type="project" value="UniProtKB-ARBA"/>
</dbReference>
<dbReference type="GO" id="GO:0006351">
    <property type="term" value="P:DNA-templated transcription"/>
    <property type="evidence" value="ECO:0007669"/>
    <property type="project" value="UniProtKB-UniRule"/>
</dbReference>
<reference evidence="10" key="1">
    <citation type="submission" date="2025-08" db="UniProtKB">
        <authorList>
            <consortium name="RefSeq"/>
        </authorList>
    </citation>
    <scope>IDENTIFICATION</scope>
    <source>
        <tissue evidence="10">Young leaves</tissue>
    </source>
</reference>
<dbReference type="GO" id="GO:0006355">
    <property type="term" value="P:regulation of DNA-templated transcription"/>
    <property type="evidence" value="ECO:0007669"/>
    <property type="project" value="InterPro"/>
</dbReference>
<dbReference type="SMART" id="SM00951">
    <property type="entry name" value="QLQ"/>
    <property type="match status" value="1"/>
</dbReference>
<keyword evidence="5" id="KW-0804">Transcription</keyword>
<comment type="function">
    <text evidence="5">Transcription activator.</text>
</comment>
<evidence type="ECO:0000256" key="4">
    <source>
        <dbReference type="PROSITE-ProRule" id="PRU01002"/>
    </source>
</evidence>
<feature type="region of interest" description="Disordered" evidence="6">
    <location>
        <begin position="44"/>
        <end position="78"/>
    </location>
</feature>
<dbReference type="Pfam" id="PF08879">
    <property type="entry name" value="WRC"/>
    <property type="match status" value="1"/>
</dbReference>
<evidence type="ECO:0000259" key="8">
    <source>
        <dbReference type="PROSITE" id="PS51667"/>
    </source>
</evidence>
<organism evidence="9 10">
    <name type="scientific">Cucurbita moschata</name>
    <name type="common">Winter crookneck squash</name>
    <name type="synonym">Cucurbita pepo var. moschata</name>
    <dbReference type="NCBI Taxonomy" id="3662"/>
    <lineage>
        <taxon>Eukaryota</taxon>
        <taxon>Viridiplantae</taxon>
        <taxon>Streptophyta</taxon>
        <taxon>Embryophyta</taxon>
        <taxon>Tracheophyta</taxon>
        <taxon>Spermatophyta</taxon>
        <taxon>Magnoliopsida</taxon>
        <taxon>eudicotyledons</taxon>
        <taxon>Gunneridae</taxon>
        <taxon>Pentapetalae</taxon>
        <taxon>rosids</taxon>
        <taxon>fabids</taxon>
        <taxon>Cucurbitales</taxon>
        <taxon>Cucurbitaceae</taxon>
        <taxon>Cucurbiteae</taxon>
        <taxon>Cucurbita</taxon>
    </lineage>
</organism>
<evidence type="ECO:0000256" key="5">
    <source>
        <dbReference type="RuleBase" id="RU367127"/>
    </source>
</evidence>
<dbReference type="KEGG" id="cmos:111462890"/>
<comment type="subcellular location">
    <subcellularLocation>
        <location evidence="1 4 5">Nucleus</location>
    </subcellularLocation>
</comment>
<dbReference type="AlphaFoldDB" id="A0A6J1HD91"/>
<evidence type="ECO:0000256" key="1">
    <source>
        <dbReference type="ARBA" id="ARBA00004123"/>
    </source>
</evidence>
<evidence type="ECO:0000259" key="7">
    <source>
        <dbReference type="PROSITE" id="PS51666"/>
    </source>
</evidence>
<evidence type="ECO:0000256" key="6">
    <source>
        <dbReference type="SAM" id="MobiDB-lite"/>
    </source>
</evidence>
<evidence type="ECO:0000313" key="9">
    <source>
        <dbReference type="Proteomes" id="UP000504609"/>
    </source>
</evidence>
<dbReference type="PANTHER" id="PTHR31602">
    <property type="entry name" value="GROWTH-REGULATING FACTOR 5"/>
    <property type="match status" value="1"/>
</dbReference>
<dbReference type="Proteomes" id="UP000504609">
    <property type="component" value="Unplaced"/>
</dbReference>
<dbReference type="GeneID" id="111462890"/>
<dbReference type="GO" id="GO:0005524">
    <property type="term" value="F:ATP binding"/>
    <property type="evidence" value="ECO:0007669"/>
    <property type="project" value="UniProtKB-UniRule"/>
</dbReference>
<dbReference type="InterPro" id="IPR014978">
    <property type="entry name" value="Gln-Leu-Gln_QLQ"/>
</dbReference>
<dbReference type="PROSITE" id="PS51666">
    <property type="entry name" value="QLQ"/>
    <property type="match status" value="1"/>
</dbReference>
<keyword evidence="3 4" id="KW-0539">Nucleus</keyword>
<dbReference type="PANTHER" id="PTHR31602:SF51">
    <property type="entry name" value="GROWTH-REGULATING FACTOR"/>
    <property type="match status" value="1"/>
</dbReference>
<feature type="region of interest" description="Disordered" evidence="6">
    <location>
        <begin position="586"/>
        <end position="645"/>
    </location>
</feature>
<dbReference type="RefSeq" id="XP_022962461.1">
    <property type="nucleotide sequence ID" value="XM_023106693.1"/>
</dbReference>
<accession>A0A6J1HD91</accession>
<feature type="compositionally biased region" description="Polar residues" evidence="6">
    <location>
        <begin position="586"/>
        <end position="597"/>
    </location>
</feature>
<comment type="domain">
    <text evidence="5">The QLQ domain and WRC domain may be involved in protein-protein interaction and DNA-binding, respectively.</text>
</comment>
<evidence type="ECO:0000256" key="2">
    <source>
        <dbReference type="ARBA" id="ARBA00008122"/>
    </source>
</evidence>
<feature type="domain" description="QLQ" evidence="7">
    <location>
        <begin position="170"/>
        <end position="205"/>
    </location>
</feature>
<feature type="short sequence motif" description="Bipartite nuclear localization signal" evidence="4">
    <location>
        <begin position="244"/>
        <end position="254"/>
    </location>
</feature>
<keyword evidence="5" id="KW-0805">Transcription regulation</keyword>
<sequence length="645" mass="69485">MDFGVVGLDGVVVGSSHDTSGFSSLASSDPETKQKWYESGVGFLQKQERSGSGAAAEDEDLRSSKLPKTYDDLSSSSSSIKGLLFPHRQVASLLRSNSPFFLSDSNQHPHQMLCFSSPKTDPFPPDKTSSLSRVSPNFYHSSAPRNAGCNYGGLNGGSMNVSGFIGVRAPFTPSQWMELEHQALIYKYITANVPVPSNLLIPIRKALESAGFSAYSAGFLRPGAVGWGSFNMGFSNNSDPEPGRCRRTDGKKWRCSRDAVADQKYCERHMNRGRHRSRKPVESQAGHSHSVARASNITTAANATKLISSSASAAAVPSNASSNTLSFADQHFKNLQCAESHPPPSTTAQINRMLITNKENGSIALHDTPTTSGFSVLSPSIEMKQQPKQLPFAVQKQQNPFEESTRAEFGLVSSNFLLNQSQKASSLMNYRGYNSSEGISSTHEAAETQHSLRQFFNNWPKNQSDSSSVSWSNSNLDLQSDRTQLSISIPMATSDFRSSTSSPANEKVTLSPLKSLQEMDPLQMGLGVGNVMDEPNNRQANWIPISWESSMGGPLGEVLHSTNNIGGELKSSSILNLMTEGWDNNSPSLGSSPTGVLQKTAFGSFSNSSTGSSPRTENNKTHEGGGGSSQCSDRFVNSSSSLPSV</sequence>